<dbReference type="EMBL" id="JASCZI010061290">
    <property type="protein sequence ID" value="MED6138296.1"/>
    <property type="molecule type" value="Genomic_DNA"/>
</dbReference>
<accession>A0ABU6SQG1</accession>
<dbReference type="Proteomes" id="UP001341840">
    <property type="component" value="Unassembled WGS sequence"/>
</dbReference>
<sequence>MLRLPFHGDPRICAVGKYSTDEHLDREDAAASMITTLLAKNGQHVDDYNYDQIEPTLVENADLRWELGDVKSHYHRLHNDFIDFKRAVNPDLVQTSDND</sequence>
<keyword evidence="2" id="KW-1185">Reference proteome</keyword>
<protein>
    <submittedName>
        <fullName evidence="1">Uncharacterized protein</fullName>
    </submittedName>
</protein>
<name>A0ABU6SQG1_9FABA</name>
<evidence type="ECO:0000313" key="1">
    <source>
        <dbReference type="EMBL" id="MED6138296.1"/>
    </source>
</evidence>
<proteinExistence type="predicted"/>
<reference evidence="1 2" key="1">
    <citation type="journal article" date="2023" name="Plants (Basel)">
        <title>Bridging the Gap: Combining Genomics and Transcriptomics Approaches to Understand Stylosanthes scabra, an Orphan Legume from the Brazilian Caatinga.</title>
        <authorList>
            <person name="Ferreira-Neto J.R.C."/>
            <person name="da Silva M.D."/>
            <person name="Binneck E."/>
            <person name="de Melo N.F."/>
            <person name="da Silva R.H."/>
            <person name="de Melo A.L.T.M."/>
            <person name="Pandolfi V."/>
            <person name="Bustamante F.O."/>
            <person name="Brasileiro-Vidal A.C."/>
            <person name="Benko-Iseppon A.M."/>
        </authorList>
    </citation>
    <scope>NUCLEOTIDE SEQUENCE [LARGE SCALE GENOMIC DNA]</scope>
    <source>
        <tissue evidence="1">Leaves</tissue>
    </source>
</reference>
<gene>
    <name evidence="1" type="ORF">PIB30_072970</name>
</gene>
<evidence type="ECO:0000313" key="2">
    <source>
        <dbReference type="Proteomes" id="UP001341840"/>
    </source>
</evidence>
<comment type="caution">
    <text evidence="1">The sequence shown here is derived from an EMBL/GenBank/DDBJ whole genome shotgun (WGS) entry which is preliminary data.</text>
</comment>
<organism evidence="1 2">
    <name type="scientific">Stylosanthes scabra</name>
    <dbReference type="NCBI Taxonomy" id="79078"/>
    <lineage>
        <taxon>Eukaryota</taxon>
        <taxon>Viridiplantae</taxon>
        <taxon>Streptophyta</taxon>
        <taxon>Embryophyta</taxon>
        <taxon>Tracheophyta</taxon>
        <taxon>Spermatophyta</taxon>
        <taxon>Magnoliopsida</taxon>
        <taxon>eudicotyledons</taxon>
        <taxon>Gunneridae</taxon>
        <taxon>Pentapetalae</taxon>
        <taxon>rosids</taxon>
        <taxon>fabids</taxon>
        <taxon>Fabales</taxon>
        <taxon>Fabaceae</taxon>
        <taxon>Papilionoideae</taxon>
        <taxon>50 kb inversion clade</taxon>
        <taxon>dalbergioids sensu lato</taxon>
        <taxon>Dalbergieae</taxon>
        <taxon>Pterocarpus clade</taxon>
        <taxon>Stylosanthes</taxon>
    </lineage>
</organism>